<keyword evidence="2" id="KW-0346">Stress response</keyword>
<dbReference type="InterPro" id="IPR055731">
    <property type="entry name" value="Pam3_gp33-like"/>
</dbReference>
<protein>
    <submittedName>
        <fullName evidence="2">Heat shock protein</fullName>
    </submittedName>
</protein>
<name>A0A1V0DYC2_9CAUD</name>
<reference evidence="2 3" key="1">
    <citation type="submission" date="2017-02" db="EMBL/GenBank/DDBJ databases">
        <title>A novel roseosiphophage isolated from the oligotrophic South China Sea.</title>
        <authorList>
            <person name="Yang Y."/>
            <person name="Cai L."/>
            <person name="Zhang R."/>
        </authorList>
    </citation>
    <scope>NUCLEOTIDE SEQUENCE [LARGE SCALE GENOMIC DNA]</scope>
</reference>
<evidence type="ECO:0000313" key="2">
    <source>
        <dbReference type="EMBL" id="ARB06128.1"/>
    </source>
</evidence>
<proteinExistence type="predicted"/>
<gene>
    <name evidence="2" type="ORF">vBDshSR5C_74</name>
</gene>
<keyword evidence="3" id="KW-1185">Reference proteome</keyword>
<evidence type="ECO:0000313" key="3">
    <source>
        <dbReference type="Proteomes" id="UP000224401"/>
    </source>
</evidence>
<dbReference type="Pfam" id="PF23984">
    <property type="entry name" value="DUF7307"/>
    <property type="match status" value="1"/>
</dbReference>
<feature type="coiled-coil region" evidence="1">
    <location>
        <begin position="23"/>
        <end position="57"/>
    </location>
</feature>
<dbReference type="EMBL" id="KY606587">
    <property type="protein sequence ID" value="ARB06128.1"/>
    <property type="molecule type" value="Genomic_DNA"/>
</dbReference>
<keyword evidence="1" id="KW-0175">Coiled coil</keyword>
<evidence type="ECO:0000256" key="1">
    <source>
        <dbReference type="SAM" id="Coils"/>
    </source>
</evidence>
<sequence length="181" mass="19588">MTDELMDELEADGAKPSTDLADVKALAHKQLELEAKVARAEQALKDAQKELMQISDRDLPAALKAAGIPSFTLDNGMKVAYKEDLKVSVPKKNLPAVLKHMREWGYEANISTTMTIDLGKGNDNAAKALAQQASEMGLTANVDETIATGTVKKVLNQRIDEGKSDDLSLFGAFPFTRATVK</sequence>
<dbReference type="Proteomes" id="UP000224401">
    <property type="component" value="Segment"/>
</dbReference>
<organism evidence="2 3">
    <name type="scientific">Dinoroseobacter phage vB_DshS-R5C</name>
    <dbReference type="NCBI Taxonomy" id="1965368"/>
    <lineage>
        <taxon>Viruses</taxon>
        <taxon>Duplodnaviria</taxon>
        <taxon>Heunggongvirae</taxon>
        <taxon>Uroviricota</taxon>
        <taxon>Caudoviricetes</taxon>
        <taxon>Nanhaivirus</taxon>
        <taxon>Nanhaivirus D5C</taxon>
    </lineage>
</organism>
<accession>A0A1V0DYC2</accession>